<reference evidence="1" key="1">
    <citation type="journal article" date="2014" name="Front. Microbiol.">
        <title>High frequency of phylogenetically diverse reductive dehalogenase-homologous genes in deep subseafloor sedimentary metagenomes.</title>
        <authorList>
            <person name="Kawai M."/>
            <person name="Futagami T."/>
            <person name="Toyoda A."/>
            <person name="Takaki Y."/>
            <person name="Nishi S."/>
            <person name="Hori S."/>
            <person name="Arai W."/>
            <person name="Tsubouchi T."/>
            <person name="Morono Y."/>
            <person name="Uchiyama I."/>
            <person name="Ito T."/>
            <person name="Fujiyama A."/>
            <person name="Inagaki F."/>
            <person name="Takami H."/>
        </authorList>
    </citation>
    <scope>NUCLEOTIDE SEQUENCE</scope>
    <source>
        <strain evidence="1">Expedition CK06-06</strain>
    </source>
</reference>
<name>X1GKT5_9ZZZZ</name>
<proteinExistence type="predicted"/>
<gene>
    <name evidence="1" type="ORF">S03H2_30748</name>
</gene>
<evidence type="ECO:0000313" key="1">
    <source>
        <dbReference type="EMBL" id="GAH58501.1"/>
    </source>
</evidence>
<dbReference type="EMBL" id="BARU01018607">
    <property type="protein sequence ID" value="GAH58501.1"/>
    <property type="molecule type" value="Genomic_DNA"/>
</dbReference>
<comment type="caution">
    <text evidence="1">The sequence shown here is derived from an EMBL/GenBank/DDBJ whole genome shotgun (WGS) entry which is preliminary data.</text>
</comment>
<sequence>MDKQAIIEHFLGDLSRSSEQTRNSRIFYCKKFLEFASGKPWNKTLFLI</sequence>
<dbReference type="AlphaFoldDB" id="X1GKT5"/>
<accession>X1GKT5</accession>
<organism evidence="1">
    <name type="scientific">marine sediment metagenome</name>
    <dbReference type="NCBI Taxonomy" id="412755"/>
    <lineage>
        <taxon>unclassified sequences</taxon>
        <taxon>metagenomes</taxon>
        <taxon>ecological metagenomes</taxon>
    </lineage>
</organism>
<feature type="non-terminal residue" evidence="1">
    <location>
        <position position="48"/>
    </location>
</feature>
<protein>
    <submittedName>
        <fullName evidence="1">Uncharacterized protein</fullName>
    </submittedName>
</protein>